<dbReference type="Pfam" id="PF10979">
    <property type="entry name" value="DUF2786"/>
    <property type="match status" value="1"/>
</dbReference>
<evidence type="ECO:0000313" key="4">
    <source>
        <dbReference type="EMBL" id="MBM7416642.1"/>
    </source>
</evidence>
<reference evidence="4 5" key="1">
    <citation type="submission" date="2021-01" db="EMBL/GenBank/DDBJ databases">
        <title>Genomics of switchgrass bacterial isolates.</title>
        <authorList>
            <person name="Shade A."/>
        </authorList>
    </citation>
    <scope>NUCLEOTIDE SEQUENCE [LARGE SCALE GENOMIC DNA]</scope>
    <source>
        <strain evidence="4 5">PvP111</strain>
    </source>
</reference>
<accession>A0ABS2KXH8</accession>
<evidence type="ECO:0000256" key="1">
    <source>
        <dbReference type="SAM" id="MobiDB-lite"/>
    </source>
</evidence>
<name>A0ABS2KXH8_9NOCA</name>
<proteinExistence type="predicted"/>
<feature type="compositionally biased region" description="Polar residues" evidence="1">
    <location>
        <begin position="228"/>
        <end position="241"/>
    </location>
</feature>
<keyword evidence="5" id="KW-1185">Reference proteome</keyword>
<feature type="region of interest" description="Disordered" evidence="1">
    <location>
        <begin position="228"/>
        <end position="271"/>
    </location>
</feature>
<dbReference type="Pfam" id="PF23771">
    <property type="entry name" value="DUF7168"/>
    <property type="match status" value="1"/>
</dbReference>
<comment type="caution">
    <text evidence="4">The sequence shown here is derived from an EMBL/GenBank/DDBJ whole genome shotgun (WGS) entry which is preliminary data.</text>
</comment>
<organism evidence="4 5">
    <name type="scientific">Rhodococcoides corynebacterioides</name>
    <dbReference type="NCBI Taxonomy" id="53972"/>
    <lineage>
        <taxon>Bacteria</taxon>
        <taxon>Bacillati</taxon>
        <taxon>Actinomycetota</taxon>
        <taxon>Actinomycetes</taxon>
        <taxon>Mycobacteriales</taxon>
        <taxon>Nocardiaceae</taxon>
        <taxon>Rhodococcoides</taxon>
    </lineage>
</organism>
<dbReference type="InterPro" id="IPR024498">
    <property type="entry name" value="DUF2786"/>
</dbReference>
<gene>
    <name evidence="4" type="ORF">JOE42_003375</name>
</gene>
<feature type="domain" description="DUF7168" evidence="3">
    <location>
        <begin position="76"/>
        <end position="208"/>
    </location>
</feature>
<evidence type="ECO:0000259" key="3">
    <source>
        <dbReference type="Pfam" id="PF23771"/>
    </source>
</evidence>
<dbReference type="RefSeq" id="WP_204869402.1">
    <property type="nucleotide sequence ID" value="NZ_JAFBBK010000001.1"/>
</dbReference>
<dbReference type="Proteomes" id="UP000703038">
    <property type="component" value="Unassembled WGS sequence"/>
</dbReference>
<dbReference type="EMBL" id="JAFBBK010000001">
    <property type="protein sequence ID" value="MBM7416642.1"/>
    <property type="molecule type" value="Genomic_DNA"/>
</dbReference>
<evidence type="ECO:0000259" key="2">
    <source>
        <dbReference type="Pfam" id="PF10979"/>
    </source>
</evidence>
<evidence type="ECO:0008006" key="6">
    <source>
        <dbReference type="Google" id="ProtNLM"/>
    </source>
</evidence>
<sequence length="271" mass="29651">MSSDRMVARIGGLLRQAESTDNPHEAEAFMEAAQRLATAASVDLAVARSHTASREKRATPMQRVVHIGEHGKKGLRTYVLLFVAIARANDVQCDVAQSSTQVFAYGFESDIDTCEALYASLLVQMVRASDTYISSGAYRDATVDREVTVVRGRRRYRTVERAPLAGVTARIEFQTAFAHRVGERLAAVKKEAEAEAVATEAPEAGTALVLRDKEIELRDFYRSASTARGTWRGSSGRSYSSEARRAGDHAGRRARLGNQSEIGGSRGQLER</sequence>
<protein>
    <recommendedName>
        <fullName evidence="6">DUF2786 domain-containing protein</fullName>
    </recommendedName>
</protein>
<feature type="domain" description="DUF2786" evidence="2">
    <location>
        <begin position="5"/>
        <end position="43"/>
    </location>
</feature>
<feature type="compositionally biased region" description="Basic and acidic residues" evidence="1">
    <location>
        <begin position="242"/>
        <end position="251"/>
    </location>
</feature>
<dbReference type="InterPro" id="IPR055592">
    <property type="entry name" value="DUF7168"/>
</dbReference>
<evidence type="ECO:0000313" key="5">
    <source>
        <dbReference type="Proteomes" id="UP000703038"/>
    </source>
</evidence>